<dbReference type="PANTHER" id="PTHR11614">
    <property type="entry name" value="PHOSPHOLIPASE-RELATED"/>
    <property type="match status" value="1"/>
</dbReference>
<proteinExistence type="predicted"/>
<sequence length="394" mass="43550">MPWRPPADQEWYYSIPSPWAQHSLVSQLLHRPPAGDRTWGRKDVPRSPEEQQIRDMHGHRDGQVYLNDARSEWVTYQVWEPTKGAPSRGEFAGNASCSSSGRLTLALADADLVFVHGINDYGGKFSNHANKFLDAGYRVIVPDLPAHGRSTGIHVHCPNMEALADAVYEVIKDVMLEDSKLVQETGGSVTQQRKVFVAGQSLGGFTATLTCLKYGAPLDTSLPSASNKTFRPTVSGGVILCPMLQIAPDSRPSHAVELAARALASVAGPLPFARANKGKNSEDSAVEEQFEMDPQTYGGKLRIATGLAILEGILDIDKKLPHLRVPFLLCHGTGDRVTSYKGSQKLYEQAESKNKEIKLYDGYEHILLRKGRDEADDVRRQTVLNDMLDWLNRH</sequence>
<dbReference type="InterPro" id="IPR029058">
    <property type="entry name" value="AB_hydrolase_fold"/>
</dbReference>
<accession>A0A511KDI5</accession>
<name>A0A511KDI5_RHOTO</name>
<dbReference type="Pfam" id="PF12146">
    <property type="entry name" value="Hydrolase_4"/>
    <property type="match status" value="1"/>
</dbReference>
<dbReference type="OrthoDB" id="10249433at2759"/>
<reference evidence="2 3" key="1">
    <citation type="submission" date="2019-07" db="EMBL/GenBank/DDBJ databases">
        <title>Rhodotorula toruloides NBRC10032 genome sequencing.</title>
        <authorList>
            <person name="Shida Y."/>
            <person name="Takaku H."/>
            <person name="Ogasawara W."/>
            <person name="Mori K."/>
        </authorList>
    </citation>
    <scope>NUCLEOTIDE SEQUENCE [LARGE SCALE GENOMIC DNA]</scope>
    <source>
        <strain evidence="2 3">NBRC10032</strain>
    </source>
</reference>
<gene>
    <name evidence="2" type="ORF">Rt10032_c05g2379</name>
</gene>
<dbReference type="InterPro" id="IPR022742">
    <property type="entry name" value="Hydrolase_4"/>
</dbReference>
<comment type="caution">
    <text evidence="2">The sequence shown here is derived from an EMBL/GenBank/DDBJ whole genome shotgun (WGS) entry which is preliminary data.</text>
</comment>
<evidence type="ECO:0000313" key="3">
    <source>
        <dbReference type="Proteomes" id="UP000321518"/>
    </source>
</evidence>
<dbReference type="GO" id="GO:0016787">
    <property type="term" value="F:hydrolase activity"/>
    <property type="evidence" value="ECO:0007669"/>
    <property type="project" value="UniProtKB-KW"/>
</dbReference>
<evidence type="ECO:0000313" key="2">
    <source>
        <dbReference type="EMBL" id="GEM08362.1"/>
    </source>
</evidence>
<dbReference type="InterPro" id="IPR051044">
    <property type="entry name" value="MAG_DAG_Lipase"/>
</dbReference>
<keyword evidence="2" id="KW-0378">Hydrolase</keyword>
<dbReference type="AlphaFoldDB" id="A0A511KDI5"/>
<dbReference type="EMBL" id="BJWK01000005">
    <property type="protein sequence ID" value="GEM08362.1"/>
    <property type="molecule type" value="Genomic_DNA"/>
</dbReference>
<dbReference type="Proteomes" id="UP000321518">
    <property type="component" value="Unassembled WGS sequence"/>
</dbReference>
<feature type="domain" description="Serine aminopeptidase S33" evidence="1">
    <location>
        <begin position="109"/>
        <end position="368"/>
    </location>
</feature>
<evidence type="ECO:0000259" key="1">
    <source>
        <dbReference type="Pfam" id="PF12146"/>
    </source>
</evidence>
<organism evidence="2 3">
    <name type="scientific">Rhodotorula toruloides</name>
    <name type="common">Yeast</name>
    <name type="synonym">Rhodosporidium toruloides</name>
    <dbReference type="NCBI Taxonomy" id="5286"/>
    <lineage>
        <taxon>Eukaryota</taxon>
        <taxon>Fungi</taxon>
        <taxon>Dikarya</taxon>
        <taxon>Basidiomycota</taxon>
        <taxon>Pucciniomycotina</taxon>
        <taxon>Microbotryomycetes</taxon>
        <taxon>Sporidiobolales</taxon>
        <taxon>Sporidiobolaceae</taxon>
        <taxon>Rhodotorula</taxon>
    </lineage>
</organism>
<dbReference type="SUPFAM" id="SSF53474">
    <property type="entry name" value="alpha/beta-Hydrolases"/>
    <property type="match status" value="1"/>
</dbReference>
<protein>
    <submittedName>
        <fullName evidence="2">Alpha/beta hydrolase fold protein</fullName>
    </submittedName>
</protein>
<dbReference type="Gene3D" id="3.40.50.1820">
    <property type="entry name" value="alpha/beta hydrolase"/>
    <property type="match status" value="1"/>
</dbReference>